<evidence type="ECO:0000256" key="17">
    <source>
        <dbReference type="ARBA" id="ARBA00048611"/>
    </source>
</evidence>
<comment type="similarity">
    <text evidence="1 22">Belongs to the short-chain dehydrogenases/reductases (SDR) family.</text>
</comment>
<comment type="function">
    <text evidence="8">Catalyzes the NAD-dependent dehydrogenation (oxidation) of a broad array of hydroxylated polyunsaturated fatty acids (mainly eicosanoids and docosanoids, including prostaglandins, lipoxins and resolvins), yielding their corresponding keto (oxo) metabolites. Decreases the levels of the pro-proliferative prostaglandins such as prostaglandin E2 (whose activity is increased in cancer because of an increase in the expression of cyclooxygenase 2) and generates oxo-fatty acid products that can profoundly influence cell function by abrogating pro-inflammatory cytokine expression. Converts resolvins E1, D1 and D2 to their oxo products, which represents a mode of resolvin inactivation. Resolvin E1 plays important roles during the resolution phase of acute inflammation, while resolvins D1 and D2 have a unique role in obesity-induced adipose inflammation.</text>
</comment>
<comment type="catalytic activity">
    <reaction evidence="18">
        <text>prostaglandin E2 + NAD(+) = 15-oxoprostaglandin E2 + NADH + H(+)</text>
        <dbReference type="Rhea" id="RHEA:11876"/>
        <dbReference type="ChEBI" id="CHEBI:15378"/>
        <dbReference type="ChEBI" id="CHEBI:57400"/>
        <dbReference type="ChEBI" id="CHEBI:57540"/>
        <dbReference type="ChEBI" id="CHEBI:57945"/>
        <dbReference type="ChEBI" id="CHEBI:606564"/>
        <dbReference type="EC" id="1.1.1.141"/>
    </reaction>
    <physiologicalReaction direction="left-to-right" evidence="18">
        <dbReference type="Rhea" id="RHEA:11877"/>
    </physiologicalReaction>
</comment>
<dbReference type="GO" id="GO:0016404">
    <property type="term" value="F:15-hydroxyprostaglandin dehydrogenase (NAD+) activity"/>
    <property type="evidence" value="ECO:0007669"/>
    <property type="project" value="UniProtKB-EC"/>
</dbReference>
<evidence type="ECO:0000256" key="21">
    <source>
        <dbReference type="ARBA" id="ARBA00049188"/>
    </source>
</evidence>
<evidence type="ECO:0000256" key="4">
    <source>
        <dbReference type="ARBA" id="ARBA00039060"/>
    </source>
</evidence>
<comment type="catalytic activity">
    <reaction evidence="9">
        <text>prostaglandin E1 + NAD(+) = 15-oxoprostaglandin E1 + NADH + H(+)</text>
        <dbReference type="Rhea" id="RHEA:16477"/>
        <dbReference type="ChEBI" id="CHEBI:15378"/>
        <dbReference type="ChEBI" id="CHEBI:57397"/>
        <dbReference type="ChEBI" id="CHEBI:57401"/>
        <dbReference type="ChEBI" id="CHEBI:57540"/>
        <dbReference type="ChEBI" id="CHEBI:57945"/>
    </reaction>
    <physiologicalReaction direction="left-to-right" evidence="9">
        <dbReference type="Rhea" id="RHEA:16478"/>
    </physiologicalReaction>
</comment>
<evidence type="ECO:0000256" key="16">
    <source>
        <dbReference type="ARBA" id="ARBA00048535"/>
    </source>
</evidence>
<evidence type="ECO:0000256" key="22">
    <source>
        <dbReference type="RuleBase" id="RU000363"/>
    </source>
</evidence>
<organism evidence="23 24">
    <name type="scientific">Larinioides sclopetarius</name>
    <dbReference type="NCBI Taxonomy" id="280406"/>
    <lineage>
        <taxon>Eukaryota</taxon>
        <taxon>Metazoa</taxon>
        <taxon>Ecdysozoa</taxon>
        <taxon>Arthropoda</taxon>
        <taxon>Chelicerata</taxon>
        <taxon>Arachnida</taxon>
        <taxon>Araneae</taxon>
        <taxon>Araneomorphae</taxon>
        <taxon>Entelegynae</taxon>
        <taxon>Araneoidea</taxon>
        <taxon>Araneidae</taxon>
        <taxon>Larinioides</taxon>
    </lineage>
</organism>
<evidence type="ECO:0000256" key="3">
    <source>
        <dbReference type="ARBA" id="ARBA00038968"/>
    </source>
</evidence>
<evidence type="ECO:0000256" key="7">
    <source>
        <dbReference type="ARBA" id="ARBA00042026"/>
    </source>
</evidence>
<dbReference type="PRINTS" id="PR00080">
    <property type="entry name" value="SDRFAMILY"/>
</dbReference>
<dbReference type="Proteomes" id="UP001497382">
    <property type="component" value="Unassembled WGS sequence"/>
</dbReference>
<dbReference type="EMBL" id="CAXIEN010000309">
    <property type="protein sequence ID" value="CAL1292578.1"/>
    <property type="molecule type" value="Genomic_DNA"/>
</dbReference>
<dbReference type="EC" id="1.1.1.141" evidence="3"/>
<comment type="catalytic activity">
    <reaction evidence="17">
        <text>prostaglandin A1 + NAD(+) = 15-oxo-prostaglandin A1 + NADH + H(+)</text>
        <dbReference type="Rhea" id="RHEA:41263"/>
        <dbReference type="ChEBI" id="CHEBI:15378"/>
        <dbReference type="ChEBI" id="CHEBI:57398"/>
        <dbReference type="ChEBI" id="CHEBI:57540"/>
        <dbReference type="ChEBI" id="CHEBI:57945"/>
        <dbReference type="ChEBI" id="CHEBI:85072"/>
    </reaction>
    <physiologicalReaction direction="left-to-right" evidence="17">
        <dbReference type="Rhea" id="RHEA:41264"/>
    </physiologicalReaction>
</comment>
<comment type="caution">
    <text evidence="23">The sequence shown here is derived from an EMBL/GenBank/DDBJ whole genome shotgun (WGS) entry which is preliminary data.</text>
</comment>
<comment type="catalytic activity">
    <reaction evidence="21">
        <text>resolvin E1 + NAD(+) = 18-oxo-resolvin E1 + NADH + H(+)</text>
        <dbReference type="Rhea" id="RHEA:49244"/>
        <dbReference type="ChEBI" id="CHEBI:15378"/>
        <dbReference type="ChEBI" id="CHEBI:57540"/>
        <dbReference type="ChEBI" id="CHEBI:57945"/>
        <dbReference type="ChEBI" id="CHEBI:91000"/>
        <dbReference type="ChEBI" id="CHEBI:91001"/>
    </reaction>
    <physiologicalReaction direction="left-to-right" evidence="21">
        <dbReference type="Rhea" id="RHEA:49245"/>
    </physiologicalReaction>
</comment>
<dbReference type="PANTHER" id="PTHR44229:SF4">
    <property type="entry name" value="15-HYDROXYPROSTAGLANDIN DEHYDROGENASE [NAD(+)]"/>
    <property type="match status" value="1"/>
</dbReference>
<dbReference type="SUPFAM" id="SSF51735">
    <property type="entry name" value="NAD(P)-binding Rossmann-fold domains"/>
    <property type="match status" value="1"/>
</dbReference>
<evidence type="ECO:0000313" key="23">
    <source>
        <dbReference type="EMBL" id="CAL1292578.1"/>
    </source>
</evidence>
<dbReference type="Pfam" id="PF00106">
    <property type="entry name" value="adh_short"/>
    <property type="match status" value="1"/>
</dbReference>
<evidence type="ECO:0000256" key="15">
    <source>
        <dbReference type="ARBA" id="ARBA00048393"/>
    </source>
</evidence>
<comment type="catalytic activity">
    <reaction evidence="11">
        <text>14-hydroxy-(4Z,7Z,10Z,12E,16Z,19Z)-docosahexaenoate + NAD(+) = 14-oxo-(4Z,7Z,10Z,12E,16Z,19Z)-docosahexaenoate + NADH + H(+)</text>
        <dbReference type="Rhea" id="RHEA:48952"/>
        <dbReference type="ChEBI" id="CHEBI:15378"/>
        <dbReference type="ChEBI" id="CHEBI:57540"/>
        <dbReference type="ChEBI" id="CHEBI:57945"/>
        <dbReference type="ChEBI" id="CHEBI:90866"/>
        <dbReference type="ChEBI" id="CHEBI:90867"/>
    </reaction>
    <physiologicalReaction direction="left-to-right" evidence="11">
        <dbReference type="Rhea" id="RHEA:48953"/>
    </physiologicalReaction>
</comment>
<dbReference type="InterPro" id="IPR020904">
    <property type="entry name" value="Sc_DH/Rdtase_CS"/>
</dbReference>
<protein>
    <recommendedName>
        <fullName evidence="5">15-hydroxyprostaglandin dehydrogenase [NAD(+)]</fullName>
        <ecNumber evidence="3">1.1.1.141</ecNumber>
        <ecNumber evidence="4">1.1.1.232</ecNumber>
    </recommendedName>
    <alternativeName>
        <fullName evidence="7">Eicosanoid/docosanoid dehydrogenase [NAD(+)]</fullName>
    </alternativeName>
    <alternativeName>
        <fullName evidence="6">Prostaglandin dehydrogenase 1</fullName>
    </alternativeName>
</protein>
<keyword evidence="24" id="KW-1185">Reference proteome</keyword>
<name>A0AAV2BBE7_9ARAC</name>
<evidence type="ECO:0000256" key="18">
    <source>
        <dbReference type="ARBA" id="ARBA00048739"/>
    </source>
</evidence>
<dbReference type="GO" id="GO:0047034">
    <property type="term" value="F:15-hydroxyicosatetraenoate dehydrogenase activity"/>
    <property type="evidence" value="ECO:0007669"/>
    <property type="project" value="UniProtKB-EC"/>
</dbReference>
<evidence type="ECO:0000313" key="24">
    <source>
        <dbReference type="Proteomes" id="UP001497382"/>
    </source>
</evidence>
<dbReference type="PROSITE" id="PS00061">
    <property type="entry name" value="ADH_SHORT"/>
    <property type="match status" value="1"/>
</dbReference>
<reference evidence="23 24" key="1">
    <citation type="submission" date="2024-04" db="EMBL/GenBank/DDBJ databases">
        <authorList>
            <person name="Rising A."/>
            <person name="Reimegard J."/>
            <person name="Sonavane S."/>
            <person name="Akerstrom W."/>
            <person name="Nylinder S."/>
            <person name="Hedman E."/>
            <person name="Kallberg Y."/>
        </authorList>
    </citation>
    <scope>NUCLEOTIDE SEQUENCE [LARGE SCALE GENOMIC DNA]</scope>
</reference>
<evidence type="ECO:0000256" key="8">
    <source>
        <dbReference type="ARBA" id="ARBA00045705"/>
    </source>
</evidence>
<comment type="catalytic activity">
    <reaction evidence="20">
        <text>(15S)-hydroxy-(5Z,8Z,11Z,13E)-eicosatetraenoate + NAD(+) = 15-oxo-(5Z,8Z,11Z,13E)-eicosatetraenoate + NADH + H(+)</text>
        <dbReference type="Rhea" id="RHEA:23260"/>
        <dbReference type="ChEBI" id="CHEBI:15378"/>
        <dbReference type="ChEBI" id="CHEBI:57409"/>
        <dbReference type="ChEBI" id="CHEBI:57410"/>
        <dbReference type="ChEBI" id="CHEBI:57540"/>
        <dbReference type="ChEBI" id="CHEBI:57945"/>
        <dbReference type="EC" id="1.1.1.232"/>
    </reaction>
    <physiologicalReaction direction="left-to-right" evidence="20">
        <dbReference type="Rhea" id="RHEA:23261"/>
    </physiologicalReaction>
</comment>
<evidence type="ECO:0000256" key="6">
    <source>
        <dbReference type="ARBA" id="ARBA00041812"/>
    </source>
</evidence>
<comment type="catalytic activity">
    <reaction evidence="10">
        <text>resolvin D1 + NAD(+) = 8-oxoresolvin D1 + NADH + H(+)</text>
        <dbReference type="Rhea" id="RHEA:50124"/>
        <dbReference type="ChEBI" id="CHEBI:15378"/>
        <dbReference type="ChEBI" id="CHEBI:57540"/>
        <dbReference type="ChEBI" id="CHEBI:57945"/>
        <dbReference type="ChEBI" id="CHEBI:132079"/>
        <dbReference type="ChEBI" id="CHEBI:132080"/>
    </reaction>
    <physiologicalReaction direction="left-to-right" evidence="10">
        <dbReference type="Rhea" id="RHEA:50125"/>
    </physiologicalReaction>
</comment>
<evidence type="ECO:0000256" key="1">
    <source>
        <dbReference type="ARBA" id="ARBA00006484"/>
    </source>
</evidence>
<evidence type="ECO:0000256" key="12">
    <source>
        <dbReference type="ARBA" id="ARBA00048140"/>
    </source>
</evidence>
<evidence type="ECO:0000256" key="10">
    <source>
        <dbReference type="ARBA" id="ARBA00047672"/>
    </source>
</evidence>
<comment type="catalytic activity">
    <reaction evidence="19">
        <text>resolvin D2 + NAD(+) = 16-oxoresolvin D2 + NADH + H(+)</text>
        <dbReference type="Rhea" id="RHEA:53588"/>
        <dbReference type="ChEBI" id="CHEBI:15378"/>
        <dbReference type="ChEBI" id="CHEBI:57540"/>
        <dbReference type="ChEBI" id="CHEBI:57945"/>
        <dbReference type="ChEBI" id="CHEBI:133367"/>
        <dbReference type="ChEBI" id="CHEBI:137498"/>
    </reaction>
    <physiologicalReaction direction="left-to-right" evidence="19">
        <dbReference type="Rhea" id="RHEA:53589"/>
    </physiologicalReaction>
</comment>
<evidence type="ECO:0000256" key="11">
    <source>
        <dbReference type="ARBA" id="ARBA00048008"/>
    </source>
</evidence>
<evidence type="ECO:0000256" key="20">
    <source>
        <dbReference type="ARBA" id="ARBA00049151"/>
    </source>
</evidence>
<comment type="catalytic activity">
    <reaction evidence="13">
        <text>(11R)-hydroxy-(5Z,8Z,12E,14Z)-eicosatetraenoate + NAD(+) = 11-oxo-(5Z,8Z,12E,14Z)-eicosatetraenoate + NADH + H(+)</text>
        <dbReference type="Rhea" id="RHEA:48640"/>
        <dbReference type="ChEBI" id="CHEBI:15378"/>
        <dbReference type="ChEBI" id="CHEBI:57540"/>
        <dbReference type="ChEBI" id="CHEBI:57945"/>
        <dbReference type="ChEBI" id="CHEBI:78836"/>
        <dbReference type="ChEBI" id="CHEBI:90697"/>
    </reaction>
    <physiologicalReaction direction="left-to-right" evidence="13">
        <dbReference type="Rhea" id="RHEA:48641"/>
    </physiologicalReaction>
</comment>
<comment type="catalytic activity">
    <reaction evidence="16">
        <text>lipoxin A4 + NAD(+) = 15-oxo-(5S,6R)-dihydroxy-(7E,9E,11Z,13E)-eicosatetraenoate + NADH + H(+)</text>
        <dbReference type="Rhea" id="RHEA:41572"/>
        <dbReference type="ChEBI" id="CHEBI:15378"/>
        <dbReference type="ChEBI" id="CHEBI:57540"/>
        <dbReference type="ChEBI" id="CHEBI:57945"/>
        <dbReference type="ChEBI" id="CHEBI:67026"/>
        <dbReference type="ChEBI" id="CHEBI:78311"/>
    </reaction>
    <physiologicalReaction direction="left-to-right" evidence="16">
        <dbReference type="Rhea" id="RHEA:41573"/>
    </physiologicalReaction>
</comment>
<dbReference type="GO" id="GO:0005737">
    <property type="term" value="C:cytoplasm"/>
    <property type="evidence" value="ECO:0007669"/>
    <property type="project" value="TreeGrafter"/>
</dbReference>
<dbReference type="Gene3D" id="3.40.50.720">
    <property type="entry name" value="NAD(P)-binding Rossmann-like Domain"/>
    <property type="match status" value="1"/>
</dbReference>
<comment type="catalytic activity">
    <reaction evidence="14">
        <text>resolvin D1 + NAD(+) = 17-oxoresolvin D1 + NADH + H(+)</text>
        <dbReference type="Rhea" id="RHEA:50128"/>
        <dbReference type="ChEBI" id="CHEBI:15378"/>
        <dbReference type="ChEBI" id="CHEBI:57540"/>
        <dbReference type="ChEBI" id="CHEBI:57945"/>
        <dbReference type="ChEBI" id="CHEBI:132079"/>
        <dbReference type="ChEBI" id="CHEBI:132081"/>
    </reaction>
    <physiologicalReaction direction="left-to-right" evidence="14">
        <dbReference type="Rhea" id="RHEA:50129"/>
    </physiologicalReaction>
</comment>
<evidence type="ECO:0000256" key="9">
    <source>
        <dbReference type="ARBA" id="ARBA00047325"/>
    </source>
</evidence>
<dbReference type="InterPro" id="IPR002347">
    <property type="entry name" value="SDR_fam"/>
</dbReference>
<comment type="catalytic activity">
    <reaction evidence="15">
        <text>resolvin D2 + NAD(+) = 7-oxoresolvin D2 + NADH + H(+)</text>
        <dbReference type="Rhea" id="RHEA:53584"/>
        <dbReference type="ChEBI" id="CHEBI:15378"/>
        <dbReference type="ChEBI" id="CHEBI:57540"/>
        <dbReference type="ChEBI" id="CHEBI:57945"/>
        <dbReference type="ChEBI" id="CHEBI:133367"/>
        <dbReference type="ChEBI" id="CHEBI:137497"/>
    </reaction>
    <physiologicalReaction direction="left-to-right" evidence="15">
        <dbReference type="Rhea" id="RHEA:53585"/>
    </physiologicalReaction>
</comment>
<dbReference type="EC" id="1.1.1.232" evidence="4"/>
<dbReference type="PANTHER" id="PTHR44229">
    <property type="entry name" value="15-HYDROXYPROSTAGLANDIN DEHYDROGENASE [NAD(+)]"/>
    <property type="match status" value="1"/>
</dbReference>
<evidence type="ECO:0000256" key="14">
    <source>
        <dbReference type="ARBA" id="ARBA00048170"/>
    </source>
</evidence>
<dbReference type="InterPro" id="IPR036291">
    <property type="entry name" value="NAD(P)-bd_dom_sf"/>
</dbReference>
<dbReference type="AlphaFoldDB" id="A0AAV2BBE7"/>
<sequence>MPDTLVAIVTGGSQGIGAAICIELLKNGYRVCIADIQELKAIEFTNEQKSVYGEENITTICCDVSKESDYISLFEKTLKKFKRVDVLINNAGIILEENPRKCLEVNLLGTLIGCHTALKYMGKSKGGNGGTVINMSSSAVFSKGSHLPAYTASKNGIIGLTRSFGHPHHYDKDGIIFAALCPFAVDTDLLKSAIKNVDPTSVPMDIFTDVMSPEFTAKGVMKILEDKINGSTLAVLPDAYHYVKIADKLQNLFSKA</sequence>
<evidence type="ECO:0000256" key="19">
    <source>
        <dbReference type="ARBA" id="ARBA00048921"/>
    </source>
</evidence>
<comment type="catalytic activity">
    <reaction evidence="12">
        <text>15-oxo-(5S,6R)-dihydroxy-(7E,9E,11Z)-eicosatrienoate + NADH + H(+) = (5S,6R,15S)-trihydroxy-(7E,9E,11Z)-eicosatrienoate + NAD(+)</text>
        <dbReference type="Rhea" id="RHEA:41596"/>
        <dbReference type="ChEBI" id="CHEBI:15378"/>
        <dbReference type="ChEBI" id="CHEBI:57540"/>
        <dbReference type="ChEBI" id="CHEBI:57945"/>
        <dbReference type="ChEBI" id="CHEBI:78325"/>
        <dbReference type="ChEBI" id="CHEBI:78329"/>
    </reaction>
    <physiologicalReaction direction="left-to-right" evidence="12">
        <dbReference type="Rhea" id="RHEA:41597"/>
    </physiologicalReaction>
</comment>
<proteinExistence type="inferred from homology"/>
<gene>
    <name evidence="23" type="ORF">LARSCL_LOCUS17741</name>
</gene>
<keyword evidence="2" id="KW-0560">Oxidoreductase</keyword>
<dbReference type="PRINTS" id="PR00081">
    <property type="entry name" value="GDHRDH"/>
</dbReference>
<accession>A0AAV2BBE7</accession>
<evidence type="ECO:0000256" key="13">
    <source>
        <dbReference type="ARBA" id="ARBA00048144"/>
    </source>
</evidence>
<evidence type="ECO:0000256" key="5">
    <source>
        <dbReference type="ARBA" id="ARBA00040276"/>
    </source>
</evidence>
<evidence type="ECO:0000256" key="2">
    <source>
        <dbReference type="ARBA" id="ARBA00023002"/>
    </source>
</evidence>